<sequence length="299" mass="33605">MALRWNARQMDLQLMTRAGIVNVSGVMCLVMPTSREEVLLGNTALQSLGINVNEQLVRLAQSPAMAEEIDEFPAVEYGGVDHTAIDSALEEMIVGAVKEGFDAADMEDLRDLLTDFRDLWRDKLGPDPPDKVAPLMITLRADVVPYRCHARRYSPVQHRFLKDYTTELVQFDFVRRNDAARWVCAAVPVRKAGTVDSFRITNDYRPVSKLTIPIAGVMPNLNAELEQVVGSSCFAKFELTKGFRQMPLHPDSQEVLSFMTEYSVFTPLRVPQGAMDAPVHFQNQLQDVFRALLGHHCLI</sequence>
<organism evidence="2 3">
    <name type="scientific">Phytophthora fragariaefolia</name>
    <dbReference type="NCBI Taxonomy" id="1490495"/>
    <lineage>
        <taxon>Eukaryota</taxon>
        <taxon>Sar</taxon>
        <taxon>Stramenopiles</taxon>
        <taxon>Oomycota</taxon>
        <taxon>Peronosporomycetes</taxon>
        <taxon>Peronosporales</taxon>
        <taxon>Peronosporaceae</taxon>
        <taxon>Phytophthora</taxon>
    </lineage>
</organism>
<protein>
    <submittedName>
        <fullName evidence="2">Unnamed protein product</fullName>
    </submittedName>
</protein>
<keyword evidence="3" id="KW-1185">Reference proteome</keyword>
<dbReference type="EMBL" id="BSXT01000265">
    <property type="protein sequence ID" value="GMF22855.1"/>
    <property type="molecule type" value="Genomic_DNA"/>
</dbReference>
<proteinExistence type="predicted"/>
<dbReference type="PANTHER" id="PTHR33064:SF37">
    <property type="entry name" value="RIBONUCLEASE H"/>
    <property type="match status" value="1"/>
</dbReference>
<dbReference type="InterPro" id="IPR043502">
    <property type="entry name" value="DNA/RNA_pol_sf"/>
</dbReference>
<dbReference type="InterPro" id="IPR043128">
    <property type="entry name" value="Rev_trsase/Diguanyl_cyclase"/>
</dbReference>
<accession>A0A9W6WYL3</accession>
<feature type="domain" description="Reverse transcriptase" evidence="1">
    <location>
        <begin position="190"/>
        <end position="294"/>
    </location>
</feature>
<dbReference type="InterPro" id="IPR051320">
    <property type="entry name" value="Viral_Replic_Matur_Polypro"/>
</dbReference>
<reference evidence="2" key="1">
    <citation type="submission" date="2023-04" db="EMBL/GenBank/DDBJ databases">
        <title>Phytophthora fragariaefolia NBRC 109709.</title>
        <authorList>
            <person name="Ichikawa N."/>
            <person name="Sato H."/>
            <person name="Tonouchi N."/>
        </authorList>
    </citation>
    <scope>NUCLEOTIDE SEQUENCE</scope>
    <source>
        <strain evidence="2">NBRC 109709</strain>
    </source>
</reference>
<dbReference type="OrthoDB" id="165157at2759"/>
<evidence type="ECO:0000313" key="3">
    <source>
        <dbReference type="Proteomes" id="UP001165121"/>
    </source>
</evidence>
<dbReference type="AlphaFoldDB" id="A0A9W6WYL3"/>
<dbReference type="SUPFAM" id="SSF56672">
    <property type="entry name" value="DNA/RNA polymerases"/>
    <property type="match status" value="1"/>
</dbReference>
<dbReference type="Gene3D" id="3.10.10.10">
    <property type="entry name" value="HIV Type 1 Reverse Transcriptase, subunit A, domain 1"/>
    <property type="match status" value="1"/>
</dbReference>
<dbReference type="Proteomes" id="UP001165121">
    <property type="component" value="Unassembled WGS sequence"/>
</dbReference>
<evidence type="ECO:0000313" key="2">
    <source>
        <dbReference type="EMBL" id="GMF22855.1"/>
    </source>
</evidence>
<dbReference type="PANTHER" id="PTHR33064">
    <property type="entry name" value="POL PROTEIN"/>
    <property type="match status" value="1"/>
</dbReference>
<dbReference type="InterPro" id="IPR000477">
    <property type="entry name" value="RT_dom"/>
</dbReference>
<name>A0A9W6WYL3_9STRA</name>
<comment type="caution">
    <text evidence="2">The sequence shown here is derived from an EMBL/GenBank/DDBJ whole genome shotgun (WGS) entry which is preliminary data.</text>
</comment>
<gene>
    <name evidence="2" type="ORF">Pfra01_000346100</name>
</gene>
<dbReference type="Pfam" id="PF00078">
    <property type="entry name" value="RVT_1"/>
    <property type="match status" value="1"/>
</dbReference>
<evidence type="ECO:0000259" key="1">
    <source>
        <dbReference type="Pfam" id="PF00078"/>
    </source>
</evidence>
<dbReference type="Gene3D" id="3.30.70.270">
    <property type="match status" value="1"/>
</dbReference>